<accession>A0A1L9AXL5</accession>
<evidence type="ECO:0000313" key="1">
    <source>
        <dbReference type="EMBL" id="OJH34748.1"/>
    </source>
</evidence>
<dbReference type="Proteomes" id="UP000182229">
    <property type="component" value="Unassembled WGS sequence"/>
</dbReference>
<name>A0A1L9AXL5_9BACT</name>
<comment type="caution">
    <text evidence="1">The sequence shown here is derived from an EMBL/GenBank/DDBJ whole genome shotgun (WGS) entry which is preliminary data.</text>
</comment>
<organism evidence="1 2">
    <name type="scientific">Cystobacter ferrugineus</name>
    <dbReference type="NCBI Taxonomy" id="83449"/>
    <lineage>
        <taxon>Bacteria</taxon>
        <taxon>Pseudomonadati</taxon>
        <taxon>Myxococcota</taxon>
        <taxon>Myxococcia</taxon>
        <taxon>Myxococcales</taxon>
        <taxon>Cystobacterineae</taxon>
        <taxon>Archangiaceae</taxon>
        <taxon>Cystobacter</taxon>
    </lineage>
</organism>
<dbReference type="STRING" id="83449.BON30_42085"/>
<evidence type="ECO:0000313" key="2">
    <source>
        <dbReference type="Proteomes" id="UP000182229"/>
    </source>
</evidence>
<dbReference type="AlphaFoldDB" id="A0A1L9AXL5"/>
<gene>
    <name evidence="1" type="ORF">BON30_42085</name>
</gene>
<keyword evidence="2" id="KW-1185">Reference proteome</keyword>
<protein>
    <submittedName>
        <fullName evidence="1">Uncharacterized protein</fullName>
    </submittedName>
</protein>
<reference evidence="1 2" key="2">
    <citation type="submission" date="2016-12" db="EMBL/GenBank/DDBJ databases">
        <title>Draft Genome Sequence of Cystobacter ferrugineus Strain Cbfe23.</title>
        <authorList>
            <person name="Akbar S."/>
            <person name="Dowd S.E."/>
            <person name="Stevens D.C."/>
        </authorList>
    </citation>
    <scope>NUCLEOTIDE SEQUENCE [LARGE SCALE GENOMIC DNA]</scope>
    <source>
        <strain evidence="1 2">Cbfe23</strain>
    </source>
</reference>
<proteinExistence type="predicted"/>
<dbReference type="EMBL" id="MPIN01000017">
    <property type="protein sequence ID" value="OJH34748.1"/>
    <property type="molecule type" value="Genomic_DNA"/>
</dbReference>
<sequence>MKHFQDPVGACGATQSEVDQVLRAVRTGSDVDDFANNESLPEWKQECIRDYNDCINNSWTGKCDDCLRMCEGQRKWPSNMCYERKKR</sequence>
<reference evidence="2" key="1">
    <citation type="submission" date="2016-11" db="EMBL/GenBank/DDBJ databases">
        <authorList>
            <person name="Shukria A."/>
            <person name="Stevens D.C."/>
        </authorList>
    </citation>
    <scope>NUCLEOTIDE SEQUENCE [LARGE SCALE GENOMIC DNA]</scope>
    <source>
        <strain evidence="2">Cbfe23</strain>
    </source>
</reference>